<dbReference type="GO" id="GO:0003924">
    <property type="term" value="F:GTPase activity"/>
    <property type="evidence" value="ECO:0007669"/>
    <property type="project" value="InterPro"/>
</dbReference>
<dbReference type="OrthoDB" id="5061070at2759"/>
<dbReference type="InterPro" id="IPR001401">
    <property type="entry name" value="Dynamin_GTPase"/>
</dbReference>
<gene>
    <name evidence="5" type="ORF">CTheo_7433</name>
</gene>
<keyword evidence="6" id="KW-1185">Reference proteome</keyword>
<feature type="domain" description="Dynamin-type G" evidence="4">
    <location>
        <begin position="74"/>
        <end position="380"/>
    </location>
</feature>
<dbReference type="AlphaFoldDB" id="A0A5N5QCQ0"/>
<organism evidence="5 6">
    <name type="scientific">Ceratobasidium theobromae</name>
    <dbReference type="NCBI Taxonomy" id="1582974"/>
    <lineage>
        <taxon>Eukaryota</taxon>
        <taxon>Fungi</taxon>
        <taxon>Dikarya</taxon>
        <taxon>Basidiomycota</taxon>
        <taxon>Agaricomycotina</taxon>
        <taxon>Agaricomycetes</taxon>
        <taxon>Cantharellales</taxon>
        <taxon>Ceratobasidiaceae</taxon>
        <taxon>Ceratobasidium</taxon>
    </lineage>
</organism>
<dbReference type="InterPro" id="IPR020850">
    <property type="entry name" value="GED_dom"/>
</dbReference>
<dbReference type="GO" id="GO:0005525">
    <property type="term" value="F:GTP binding"/>
    <property type="evidence" value="ECO:0007669"/>
    <property type="project" value="InterPro"/>
</dbReference>
<dbReference type="Pfam" id="PF01031">
    <property type="entry name" value="Dynamin_M"/>
    <property type="match status" value="1"/>
</dbReference>
<keyword evidence="1" id="KW-0547">Nucleotide-binding</keyword>
<dbReference type="PROSITE" id="PS51718">
    <property type="entry name" value="G_DYNAMIN_2"/>
    <property type="match status" value="1"/>
</dbReference>
<dbReference type="GO" id="GO:0005737">
    <property type="term" value="C:cytoplasm"/>
    <property type="evidence" value="ECO:0007669"/>
    <property type="project" value="TreeGrafter"/>
</dbReference>
<evidence type="ECO:0000256" key="2">
    <source>
        <dbReference type="ARBA" id="ARBA00023134"/>
    </source>
</evidence>
<dbReference type="GO" id="GO:0005886">
    <property type="term" value="C:plasma membrane"/>
    <property type="evidence" value="ECO:0007669"/>
    <property type="project" value="TreeGrafter"/>
</dbReference>
<dbReference type="Pfam" id="PF02212">
    <property type="entry name" value="GED"/>
    <property type="match status" value="1"/>
</dbReference>
<dbReference type="InterPro" id="IPR003130">
    <property type="entry name" value="GED"/>
</dbReference>
<evidence type="ECO:0000259" key="3">
    <source>
        <dbReference type="PROSITE" id="PS51388"/>
    </source>
</evidence>
<keyword evidence="2" id="KW-0342">GTP-binding</keyword>
<proteinExistence type="predicted"/>
<feature type="domain" description="GED" evidence="3">
    <location>
        <begin position="685"/>
        <end position="781"/>
    </location>
</feature>
<dbReference type="Gene3D" id="1.20.120.1240">
    <property type="entry name" value="Dynamin, middle domain"/>
    <property type="match status" value="1"/>
</dbReference>
<dbReference type="SMART" id="SM00053">
    <property type="entry name" value="DYNc"/>
    <property type="match status" value="1"/>
</dbReference>
<sequence>MSAPSSPPASQADDNNPFFGFVDVNLDLDRELIGRAAPGATLADQDINSNEHAHRRRELFDLINRLQAIGLGAELQLPQIACIGSQSVGKSSLIESISGVALPRASGTCTRCPIECRLKCTDEDWTATVSLRFESGKSGYVGKTHETQFGPQMTDRMEVQERIRRAQLAILNPTIAPATFLDTDRNIEFPLSRSFSQNCVIVVLSGRDLSDLNFVDLPGLISNVADSRNIGDIDLVKELATSYISQPSCLILLTISCESDYENQGAGMLARKYDPKGLRTIGVLTKPDRIEPGSERPWISMIKNEANALRHGWFSVKQPSARDLEAGMSWSDARELDEKFFEEAAPWSTIEDEWRKQLGCSNLINHLGETLGKVILTRLPAICEEVDRLIALNGSQLEVIPPLPSLDPLAEVLQLISSFTRDVTIHVRGDPHSGRGGLVQSLVISAKAFQEDLRKITPVFRPTRKGSSAAVLYTPHFLPAGEDWPWSSEKGKTYWLDDVVELAEGARTRELPGEFPFAVTEELVTQTLKSWREPVQEVFVRAERIFVQRLTSLVEHHFGKHSHGGLRGIIQKTVLEQLEECKTKTLQELEFMLDMESLPFTLNSHYYLDYKEKFHKYYATSSINGSNLAQSLREEYTPAYTKSRMERAEDPVGTALDNLRKAGFDGLKRQDLVKLLPADYSHKAALEIMASVRAYYQVAYKRFADTVPLAIDRHYVRAFEHVIQTTLVTRLKISSPDAHDRCVAWMTEPQSVVRRRVELNDRKERLEAARMELLEVPGVMAMWDRLMRYKQELISQHDPSQLQESPKVSESGYYEAVKQDECRELPEQVYSLAPVVAEMPVKFEVAQEYNRREQAAPSPRPEHGLVAAYGVQPLITRGWGLH</sequence>
<dbReference type="GO" id="GO:0031623">
    <property type="term" value="P:receptor internalization"/>
    <property type="evidence" value="ECO:0007669"/>
    <property type="project" value="TreeGrafter"/>
</dbReference>
<reference evidence="5 6" key="1">
    <citation type="journal article" date="2019" name="Fungal Biol. Biotechnol.">
        <title>Draft genome sequence of fastidious pathogen Ceratobasidium theobromae, which causes vascular-streak dieback in Theobroma cacao.</title>
        <authorList>
            <person name="Ali S.S."/>
            <person name="Asman A."/>
            <person name="Shao J."/>
            <person name="Firmansyah A.P."/>
            <person name="Susilo A.W."/>
            <person name="Rosmana A."/>
            <person name="McMahon P."/>
            <person name="Junaid M."/>
            <person name="Guest D."/>
            <person name="Kheng T.Y."/>
            <person name="Meinhardt L.W."/>
            <person name="Bailey B.A."/>
        </authorList>
    </citation>
    <scope>NUCLEOTIDE SEQUENCE [LARGE SCALE GENOMIC DNA]</scope>
    <source>
        <strain evidence="5 6">CT2</strain>
    </source>
</reference>
<dbReference type="EMBL" id="SSOP01000314">
    <property type="protein sequence ID" value="KAB5589117.1"/>
    <property type="molecule type" value="Genomic_DNA"/>
</dbReference>
<dbReference type="CDD" id="cd08771">
    <property type="entry name" value="DLP_1"/>
    <property type="match status" value="1"/>
</dbReference>
<dbReference type="InterPro" id="IPR027417">
    <property type="entry name" value="P-loop_NTPase"/>
</dbReference>
<dbReference type="Pfam" id="PF00350">
    <property type="entry name" value="Dynamin_N"/>
    <property type="match status" value="1"/>
</dbReference>
<evidence type="ECO:0000259" key="4">
    <source>
        <dbReference type="PROSITE" id="PS51718"/>
    </source>
</evidence>
<dbReference type="Gene3D" id="3.40.50.300">
    <property type="entry name" value="P-loop containing nucleotide triphosphate hydrolases"/>
    <property type="match status" value="1"/>
</dbReference>
<name>A0A5N5QCQ0_9AGAM</name>
<evidence type="ECO:0000313" key="6">
    <source>
        <dbReference type="Proteomes" id="UP000383932"/>
    </source>
</evidence>
<dbReference type="SUPFAM" id="SSF52540">
    <property type="entry name" value="P-loop containing nucleoside triphosphate hydrolases"/>
    <property type="match status" value="1"/>
</dbReference>
<dbReference type="PROSITE" id="PS51388">
    <property type="entry name" value="GED"/>
    <property type="match status" value="1"/>
</dbReference>
<accession>A0A5N5QCQ0</accession>
<dbReference type="PANTHER" id="PTHR11566">
    <property type="entry name" value="DYNAMIN"/>
    <property type="match status" value="1"/>
</dbReference>
<dbReference type="PRINTS" id="PR00195">
    <property type="entry name" value="DYNAMIN"/>
</dbReference>
<dbReference type="InterPro" id="IPR022812">
    <property type="entry name" value="Dynamin"/>
</dbReference>
<dbReference type="InterPro" id="IPR000375">
    <property type="entry name" value="Dynamin_stalk"/>
</dbReference>
<dbReference type="GO" id="GO:0008017">
    <property type="term" value="F:microtubule binding"/>
    <property type="evidence" value="ECO:0007669"/>
    <property type="project" value="TreeGrafter"/>
</dbReference>
<dbReference type="PANTHER" id="PTHR11566:SF131">
    <property type="entry name" value="GTPASE, PUTATIVE (AFU_ORTHOLOGUE AFUA_6G07630)-RELATED"/>
    <property type="match status" value="1"/>
</dbReference>
<dbReference type="GO" id="GO:0005874">
    <property type="term" value="C:microtubule"/>
    <property type="evidence" value="ECO:0007669"/>
    <property type="project" value="TreeGrafter"/>
</dbReference>
<dbReference type="InterPro" id="IPR030381">
    <property type="entry name" value="G_DYNAMIN_dom"/>
</dbReference>
<evidence type="ECO:0000256" key="1">
    <source>
        <dbReference type="ARBA" id="ARBA00022741"/>
    </source>
</evidence>
<dbReference type="InterPro" id="IPR045063">
    <property type="entry name" value="Dynamin_N"/>
</dbReference>
<evidence type="ECO:0000313" key="5">
    <source>
        <dbReference type="EMBL" id="KAB5589117.1"/>
    </source>
</evidence>
<comment type="caution">
    <text evidence="5">The sequence shown here is derived from an EMBL/GenBank/DDBJ whole genome shotgun (WGS) entry which is preliminary data.</text>
</comment>
<protein>
    <submittedName>
        <fullName evidence="5">Myxovirus resistance protein</fullName>
    </submittedName>
</protein>
<dbReference type="SMART" id="SM00302">
    <property type="entry name" value="GED"/>
    <property type="match status" value="1"/>
</dbReference>
<dbReference type="Proteomes" id="UP000383932">
    <property type="component" value="Unassembled WGS sequence"/>
</dbReference>